<evidence type="ECO:0000313" key="3">
    <source>
        <dbReference type="Proteomes" id="UP000299102"/>
    </source>
</evidence>
<keyword evidence="3" id="KW-1185">Reference proteome</keyword>
<sequence length="210" mass="23998">MSTLDSTPRPSFYLIFSMSASIYLVLFISDSRCRPSILLLVLFAFDSRCRPRFYPRPSLFDLFRCRFFPPPVCYFDSSMSTLDSTPRPSFYLRLSRCRPSILLLVPFAISDSLDVDPRFYSSSQFLFETLSMSALDSTPRPVCYFGLCRCRPSILLLIPFSISDCPGVGPQFHFSFHLLFQTVSESSLDSSSVCYFDSVTNHGSKFMKLK</sequence>
<accession>A0A4C1W8P6</accession>
<keyword evidence="1" id="KW-0472">Membrane</keyword>
<dbReference type="EMBL" id="BGZK01000501">
    <property type="protein sequence ID" value="GBP47403.1"/>
    <property type="molecule type" value="Genomic_DNA"/>
</dbReference>
<evidence type="ECO:0000313" key="2">
    <source>
        <dbReference type="EMBL" id="GBP47403.1"/>
    </source>
</evidence>
<organism evidence="2 3">
    <name type="scientific">Eumeta variegata</name>
    <name type="common">Bagworm moth</name>
    <name type="synonym">Eumeta japonica</name>
    <dbReference type="NCBI Taxonomy" id="151549"/>
    <lineage>
        <taxon>Eukaryota</taxon>
        <taxon>Metazoa</taxon>
        <taxon>Ecdysozoa</taxon>
        <taxon>Arthropoda</taxon>
        <taxon>Hexapoda</taxon>
        <taxon>Insecta</taxon>
        <taxon>Pterygota</taxon>
        <taxon>Neoptera</taxon>
        <taxon>Endopterygota</taxon>
        <taxon>Lepidoptera</taxon>
        <taxon>Glossata</taxon>
        <taxon>Ditrysia</taxon>
        <taxon>Tineoidea</taxon>
        <taxon>Psychidae</taxon>
        <taxon>Oiketicinae</taxon>
        <taxon>Eumeta</taxon>
    </lineage>
</organism>
<dbReference type="Proteomes" id="UP000299102">
    <property type="component" value="Unassembled WGS sequence"/>
</dbReference>
<comment type="caution">
    <text evidence="2">The sequence shown here is derived from an EMBL/GenBank/DDBJ whole genome shotgun (WGS) entry which is preliminary data.</text>
</comment>
<proteinExistence type="predicted"/>
<feature type="transmembrane region" description="Helical" evidence="1">
    <location>
        <begin position="12"/>
        <end position="29"/>
    </location>
</feature>
<keyword evidence="1" id="KW-0812">Transmembrane</keyword>
<protein>
    <submittedName>
        <fullName evidence="2">Uncharacterized protein</fullName>
    </submittedName>
</protein>
<name>A0A4C1W8P6_EUMVA</name>
<evidence type="ECO:0000256" key="1">
    <source>
        <dbReference type="SAM" id="Phobius"/>
    </source>
</evidence>
<reference evidence="2 3" key="1">
    <citation type="journal article" date="2019" name="Commun. Biol.">
        <title>The bagworm genome reveals a unique fibroin gene that provides high tensile strength.</title>
        <authorList>
            <person name="Kono N."/>
            <person name="Nakamura H."/>
            <person name="Ohtoshi R."/>
            <person name="Tomita M."/>
            <person name="Numata K."/>
            <person name="Arakawa K."/>
        </authorList>
    </citation>
    <scope>NUCLEOTIDE SEQUENCE [LARGE SCALE GENOMIC DNA]</scope>
</reference>
<keyword evidence="1" id="KW-1133">Transmembrane helix</keyword>
<gene>
    <name evidence="2" type="ORF">EVAR_84995_1</name>
</gene>
<dbReference type="AlphaFoldDB" id="A0A4C1W8P6"/>